<dbReference type="OrthoDB" id="1551077at2"/>
<evidence type="ECO:0000259" key="1">
    <source>
        <dbReference type="Pfam" id="PF14534"/>
    </source>
</evidence>
<accession>A0A1G6IQ79</accession>
<gene>
    <name evidence="2" type="ORF">SAMN05660690_0483</name>
</gene>
<dbReference type="SUPFAM" id="SSF54427">
    <property type="entry name" value="NTF2-like"/>
    <property type="match status" value="1"/>
</dbReference>
<dbReference type="GO" id="GO:0016853">
    <property type="term" value="F:isomerase activity"/>
    <property type="evidence" value="ECO:0007669"/>
    <property type="project" value="UniProtKB-KW"/>
</dbReference>
<dbReference type="Proteomes" id="UP000199416">
    <property type="component" value="Unassembled WGS sequence"/>
</dbReference>
<proteinExistence type="predicted"/>
<name>A0A1G6IQ79_9ACTN</name>
<sequence length="134" mass="14651">MDPALSRAMARVADGLAAMGAGDPGPYASCWADSPDVTLFGAWGPVEKGHHAVTRTVEWVGSRFSDGRLVPRYDVVDVSGDLAYTVGVERGTVRVDGGEPQEMTLRVTHVYRRVEGDWWLVHRHADVPPADPRR</sequence>
<dbReference type="RefSeq" id="WP_139173423.1">
    <property type="nucleotide sequence ID" value="NZ_FMZF01000001.1"/>
</dbReference>
<dbReference type="InterPro" id="IPR032710">
    <property type="entry name" value="NTF2-like_dom_sf"/>
</dbReference>
<dbReference type="EMBL" id="FMZF01000001">
    <property type="protein sequence ID" value="SDC08634.1"/>
    <property type="molecule type" value="Genomic_DNA"/>
</dbReference>
<dbReference type="AlphaFoldDB" id="A0A1G6IQ79"/>
<dbReference type="Pfam" id="PF14534">
    <property type="entry name" value="DUF4440"/>
    <property type="match status" value="1"/>
</dbReference>
<keyword evidence="2" id="KW-0413">Isomerase</keyword>
<reference evidence="3" key="1">
    <citation type="submission" date="2016-10" db="EMBL/GenBank/DDBJ databases">
        <authorList>
            <person name="Varghese N."/>
            <person name="Submissions S."/>
        </authorList>
    </citation>
    <scope>NUCLEOTIDE SEQUENCE [LARGE SCALE GENOMIC DNA]</scope>
    <source>
        <strain evidence="3">DSM 45421</strain>
    </source>
</reference>
<evidence type="ECO:0000313" key="3">
    <source>
        <dbReference type="Proteomes" id="UP000199416"/>
    </source>
</evidence>
<feature type="domain" description="DUF4440" evidence="1">
    <location>
        <begin position="12"/>
        <end position="120"/>
    </location>
</feature>
<organism evidence="2 3">
    <name type="scientific">Geodermatophilus telluris</name>
    <dbReference type="NCBI Taxonomy" id="1190417"/>
    <lineage>
        <taxon>Bacteria</taxon>
        <taxon>Bacillati</taxon>
        <taxon>Actinomycetota</taxon>
        <taxon>Actinomycetes</taxon>
        <taxon>Geodermatophilales</taxon>
        <taxon>Geodermatophilaceae</taxon>
        <taxon>Geodermatophilus</taxon>
    </lineage>
</organism>
<dbReference type="InterPro" id="IPR027843">
    <property type="entry name" value="DUF4440"/>
</dbReference>
<dbReference type="Gene3D" id="3.10.450.50">
    <property type="match status" value="1"/>
</dbReference>
<protein>
    <submittedName>
        <fullName evidence="2">Ketosteroid isomerase homolog</fullName>
    </submittedName>
</protein>
<evidence type="ECO:0000313" key="2">
    <source>
        <dbReference type="EMBL" id="SDC08634.1"/>
    </source>
</evidence>
<dbReference type="STRING" id="1190417.SAMN05660690_0483"/>
<keyword evidence="3" id="KW-1185">Reference proteome</keyword>